<evidence type="ECO:0000313" key="3">
    <source>
        <dbReference type="Proteomes" id="UP001497480"/>
    </source>
</evidence>
<sequence>MAEEAPASATSGMAPQPAEVVTIDGTLMESRISVETNLDSDSNNKNAAKASAPTSLELAEELMEMPLITLVVLSESAMVGLPFMCILVLSVVYAEYSKQTCNYSAWFAKLCSIKVIGPSTQEPKQALVYALSNAPN</sequence>
<evidence type="ECO:0000256" key="1">
    <source>
        <dbReference type="SAM" id="Phobius"/>
    </source>
</evidence>
<keyword evidence="1" id="KW-1133">Transmembrane helix</keyword>
<reference evidence="2 3" key="1">
    <citation type="submission" date="2024-03" db="EMBL/GenBank/DDBJ databases">
        <authorList>
            <person name="Martinez-Hernandez J."/>
        </authorList>
    </citation>
    <scope>NUCLEOTIDE SEQUENCE [LARGE SCALE GENOMIC DNA]</scope>
</reference>
<organism evidence="2 3">
    <name type="scientific">Lupinus luteus</name>
    <name type="common">European yellow lupine</name>
    <dbReference type="NCBI Taxonomy" id="3873"/>
    <lineage>
        <taxon>Eukaryota</taxon>
        <taxon>Viridiplantae</taxon>
        <taxon>Streptophyta</taxon>
        <taxon>Embryophyta</taxon>
        <taxon>Tracheophyta</taxon>
        <taxon>Spermatophyta</taxon>
        <taxon>Magnoliopsida</taxon>
        <taxon>eudicotyledons</taxon>
        <taxon>Gunneridae</taxon>
        <taxon>Pentapetalae</taxon>
        <taxon>rosids</taxon>
        <taxon>fabids</taxon>
        <taxon>Fabales</taxon>
        <taxon>Fabaceae</taxon>
        <taxon>Papilionoideae</taxon>
        <taxon>50 kb inversion clade</taxon>
        <taxon>genistoids sensu lato</taxon>
        <taxon>core genistoids</taxon>
        <taxon>Genisteae</taxon>
        <taxon>Lupinus</taxon>
    </lineage>
</organism>
<dbReference type="AlphaFoldDB" id="A0AAV1XWS3"/>
<name>A0AAV1XWS3_LUPLU</name>
<dbReference type="Proteomes" id="UP001497480">
    <property type="component" value="Unassembled WGS sequence"/>
</dbReference>
<feature type="transmembrane region" description="Helical" evidence="1">
    <location>
        <begin position="67"/>
        <end position="94"/>
    </location>
</feature>
<evidence type="ECO:0000313" key="2">
    <source>
        <dbReference type="EMBL" id="CAL0326260.1"/>
    </source>
</evidence>
<proteinExistence type="predicted"/>
<keyword evidence="1" id="KW-0812">Transmembrane</keyword>
<comment type="caution">
    <text evidence="2">The sequence shown here is derived from an EMBL/GenBank/DDBJ whole genome shotgun (WGS) entry which is preliminary data.</text>
</comment>
<gene>
    <name evidence="2" type="ORF">LLUT_LOCUS27320</name>
</gene>
<accession>A0AAV1XWS3</accession>
<keyword evidence="3" id="KW-1185">Reference proteome</keyword>
<keyword evidence="1" id="KW-0472">Membrane</keyword>
<protein>
    <submittedName>
        <fullName evidence="2">Uncharacterized protein</fullName>
    </submittedName>
</protein>
<dbReference type="EMBL" id="CAXHTB010000019">
    <property type="protein sequence ID" value="CAL0326260.1"/>
    <property type="molecule type" value="Genomic_DNA"/>
</dbReference>